<protein>
    <submittedName>
        <fullName evidence="3">Family 16 glycosylhydrolase</fullName>
    </submittedName>
</protein>
<evidence type="ECO:0000256" key="1">
    <source>
        <dbReference type="ARBA" id="ARBA00006865"/>
    </source>
</evidence>
<dbReference type="SUPFAM" id="SSF50370">
    <property type="entry name" value="Ricin B-like lectins"/>
    <property type="match status" value="1"/>
</dbReference>
<dbReference type="EMBL" id="CP076130">
    <property type="protein sequence ID" value="QWG10397.1"/>
    <property type="molecule type" value="Genomic_DNA"/>
</dbReference>
<dbReference type="RefSeq" id="WP_144077295.1">
    <property type="nucleotide sequence ID" value="NZ_CP076130.1"/>
</dbReference>
<dbReference type="InterPro" id="IPR050546">
    <property type="entry name" value="Glycosyl_Hydrlase_16"/>
</dbReference>
<dbReference type="InterPro" id="IPR000757">
    <property type="entry name" value="Beta-glucanase-like"/>
</dbReference>
<evidence type="ECO:0000313" key="4">
    <source>
        <dbReference type="Proteomes" id="UP000682802"/>
    </source>
</evidence>
<dbReference type="InterPro" id="IPR035992">
    <property type="entry name" value="Ricin_B-like_lectins"/>
</dbReference>
<dbReference type="PANTHER" id="PTHR10963:SF55">
    <property type="entry name" value="GLYCOSIDE HYDROLASE FAMILY 16 PROTEIN"/>
    <property type="match status" value="1"/>
</dbReference>
<dbReference type="CDD" id="cd00257">
    <property type="entry name" value="beta-trefoil_FSCN-like"/>
    <property type="match status" value="1"/>
</dbReference>
<dbReference type="CDD" id="cd08023">
    <property type="entry name" value="GH16_laminarinase_like"/>
    <property type="match status" value="1"/>
</dbReference>
<proteinExistence type="inferred from homology"/>
<dbReference type="Pfam" id="PF00722">
    <property type="entry name" value="Glyco_hydro_16"/>
    <property type="match status" value="1"/>
</dbReference>
<organism evidence="3 4">
    <name type="scientific">Flammeovirga kamogawensis</name>
    <dbReference type="NCBI Taxonomy" id="373891"/>
    <lineage>
        <taxon>Bacteria</taxon>
        <taxon>Pseudomonadati</taxon>
        <taxon>Bacteroidota</taxon>
        <taxon>Cytophagia</taxon>
        <taxon>Cytophagales</taxon>
        <taxon>Flammeovirgaceae</taxon>
        <taxon>Flammeovirga</taxon>
    </lineage>
</organism>
<sequence>MKYYLSLTVLLFCIGCQSVKSVLNEIEQDADVKTTHFQPTINNQSNTKTLLNDQWVEVWSDEFDGTTLNASKWTKTVSTKSRAARPDLGINSWFWVEDHAWLDGNGHLMLKSSKVTDDKMYCGSIDSENKFEPKYGFLEARIKIATTAKGNHTAFWLQGHNQGNVDGTANDGAEIDIFESAWLTETTKAVIHIDGYGSDHRANTKKYTTPNIHDGYHIYGLKWTADKLEIYYDGELKTTYEGVWVPQVKEWLWLSVGASFADGDFRSQPIGDLSVAEVDYVRVWEKNPNFNQPTTQDTIRLRNRGSNYYFRVKAEGDDAEVEQTNDFRQGDWTFWSLVQNNNFYHIKCEGTQKFIRAIDNTESANLYTKPLDNVGSWTQWEFIYVSEGYYLIKNKETGKYLRASSSEYDTPIVISAIADEFSQWKIERL</sequence>
<feature type="domain" description="GH16" evidence="2">
    <location>
        <begin position="39"/>
        <end position="289"/>
    </location>
</feature>
<comment type="similarity">
    <text evidence="1">Belongs to the glycosyl hydrolase 16 family.</text>
</comment>
<keyword evidence="3" id="KW-0614">Plasmid</keyword>
<reference evidence="3 4" key="1">
    <citation type="submission" date="2021-05" db="EMBL/GenBank/DDBJ databases">
        <title>Comparative genomic studies on the polysaccharide-degrading batcterial strains of the Flammeovirga genus.</title>
        <authorList>
            <person name="Zewei F."/>
            <person name="Zheng Z."/>
            <person name="Yu L."/>
            <person name="Ruyue G."/>
            <person name="Yanhong M."/>
            <person name="Yuanyuan C."/>
            <person name="Jingyan G."/>
            <person name="Wenjun H."/>
        </authorList>
    </citation>
    <scope>NUCLEOTIDE SEQUENCE [LARGE SCALE GENOMIC DNA]</scope>
    <source>
        <strain evidence="3 4">YS10</strain>
        <plasmid evidence="3 4">p1</plasmid>
    </source>
</reference>
<name>A0ABX8H4A4_9BACT</name>
<dbReference type="InterPro" id="IPR013320">
    <property type="entry name" value="ConA-like_dom_sf"/>
</dbReference>
<dbReference type="Gene3D" id="2.60.120.200">
    <property type="match status" value="1"/>
</dbReference>
<evidence type="ECO:0000259" key="2">
    <source>
        <dbReference type="PROSITE" id="PS51762"/>
    </source>
</evidence>
<gene>
    <name evidence="3" type="ORF">KM029_25820</name>
</gene>
<dbReference type="SUPFAM" id="SSF49899">
    <property type="entry name" value="Concanavalin A-like lectins/glucanases"/>
    <property type="match status" value="1"/>
</dbReference>
<keyword evidence="4" id="KW-1185">Reference proteome</keyword>
<dbReference type="Gene3D" id="2.80.10.50">
    <property type="match status" value="1"/>
</dbReference>
<geneLocation type="plasmid" evidence="3 4">
    <name>p1</name>
</geneLocation>
<dbReference type="PROSITE" id="PS51762">
    <property type="entry name" value="GH16_2"/>
    <property type="match status" value="1"/>
</dbReference>
<dbReference type="Proteomes" id="UP000682802">
    <property type="component" value="Plasmid p1"/>
</dbReference>
<evidence type="ECO:0000313" key="3">
    <source>
        <dbReference type="EMBL" id="QWG10397.1"/>
    </source>
</evidence>
<accession>A0ABX8H4A4</accession>
<dbReference type="PANTHER" id="PTHR10963">
    <property type="entry name" value="GLYCOSYL HYDROLASE-RELATED"/>
    <property type="match status" value="1"/>
</dbReference>